<reference evidence="1" key="1">
    <citation type="submission" date="2021-03" db="EMBL/GenBank/DDBJ databases">
        <title>Evolutionary innovations through gain and loss of genes in the ectomycorrhizal Boletales.</title>
        <authorList>
            <person name="Wu G."/>
            <person name="Miyauchi S."/>
            <person name="Morin E."/>
            <person name="Yang Z.-L."/>
            <person name="Xu J."/>
            <person name="Martin F.M."/>
        </authorList>
    </citation>
    <scope>NUCLEOTIDE SEQUENCE</scope>
    <source>
        <strain evidence="1">BR01</strain>
    </source>
</reference>
<keyword evidence="2" id="KW-1185">Reference proteome</keyword>
<accession>A0A8I3AAF0</accession>
<dbReference type="Proteomes" id="UP000683000">
    <property type="component" value="Unassembled WGS sequence"/>
</dbReference>
<evidence type="ECO:0000313" key="1">
    <source>
        <dbReference type="EMBL" id="KAG6375606.1"/>
    </source>
</evidence>
<gene>
    <name evidence="1" type="ORF">JVT61DRAFT_3172</name>
</gene>
<evidence type="ECO:0000313" key="2">
    <source>
        <dbReference type="Proteomes" id="UP000683000"/>
    </source>
</evidence>
<dbReference type="OrthoDB" id="2679089at2759"/>
<name>A0A8I3AAF0_9AGAM</name>
<comment type="caution">
    <text evidence="1">The sequence shown here is derived from an EMBL/GenBank/DDBJ whole genome shotgun (WGS) entry which is preliminary data.</text>
</comment>
<organism evidence="1 2">
    <name type="scientific">Boletus reticuloceps</name>
    <dbReference type="NCBI Taxonomy" id="495285"/>
    <lineage>
        <taxon>Eukaryota</taxon>
        <taxon>Fungi</taxon>
        <taxon>Dikarya</taxon>
        <taxon>Basidiomycota</taxon>
        <taxon>Agaricomycotina</taxon>
        <taxon>Agaricomycetes</taxon>
        <taxon>Agaricomycetidae</taxon>
        <taxon>Boletales</taxon>
        <taxon>Boletineae</taxon>
        <taxon>Boletaceae</taxon>
        <taxon>Boletoideae</taxon>
        <taxon>Boletus</taxon>
    </lineage>
</organism>
<dbReference type="AlphaFoldDB" id="A0A8I3AAF0"/>
<dbReference type="EMBL" id="JAGFBS010000014">
    <property type="protein sequence ID" value="KAG6375606.1"/>
    <property type="molecule type" value="Genomic_DNA"/>
</dbReference>
<protein>
    <submittedName>
        <fullName evidence="1">Uncharacterized protein</fullName>
    </submittedName>
</protein>
<proteinExistence type="predicted"/>
<sequence>MDAMVMALRSSLPSLPDVSLTTALYERLYDLPPLSLVVGRLRLPGIIFPLADLLPLPE</sequence>